<comment type="similarity">
    <text evidence="1">Belongs to the LysR transcriptional regulatory family.</text>
</comment>
<reference evidence="6" key="1">
    <citation type="submission" date="2021-12" db="EMBL/GenBank/DDBJ databases">
        <title>Discovery of the Pendulisporaceae a myxobacterial family with distinct sporulation behavior and unique specialized metabolism.</title>
        <authorList>
            <person name="Garcia R."/>
            <person name="Popoff A."/>
            <person name="Bader C.D."/>
            <person name="Loehr J."/>
            <person name="Walesch S."/>
            <person name="Walt C."/>
            <person name="Boldt J."/>
            <person name="Bunk B."/>
            <person name="Haeckl F.J.F.P.J."/>
            <person name="Gunesch A.P."/>
            <person name="Birkelbach J."/>
            <person name="Nuebel U."/>
            <person name="Pietschmann T."/>
            <person name="Bach T."/>
            <person name="Mueller R."/>
        </authorList>
    </citation>
    <scope>NUCLEOTIDE SEQUENCE</scope>
    <source>
        <strain evidence="6">MSr11367</strain>
    </source>
</reference>
<keyword evidence="4" id="KW-0804">Transcription</keyword>
<keyword evidence="7" id="KW-1185">Reference proteome</keyword>
<dbReference type="Proteomes" id="UP001374803">
    <property type="component" value="Chromosome"/>
</dbReference>
<dbReference type="InterPro" id="IPR050389">
    <property type="entry name" value="LysR-type_TF"/>
</dbReference>
<dbReference type="Pfam" id="PF00126">
    <property type="entry name" value="HTH_1"/>
    <property type="match status" value="1"/>
</dbReference>
<evidence type="ECO:0000256" key="1">
    <source>
        <dbReference type="ARBA" id="ARBA00009437"/>
    </source>
</evidence>
<dbReference type="InterPro" id="IPR000847">
    <property type="entry name" value="LysR_HTH_N"/>
</dbReference>
<dbReference type="PRINTS" id="PR00039">
    <property type="entry name" value="HTHLYSR"/>
</dbReference>
<evidence type="ECO:0000256" key="3">
    <source>
        <dbReference type="ARBA" id="ARBA00023125"/>
    </source>
</evidence>
<dbReference type="Gene3D" id="1.10.10.10">
    <property type="entry name" value="Winged helix-like DNA-binding domain superfamily/Winged helix DNA-binding domain"/>
    <property type="match status" value="1"/>
</dbReference>
<evidence type="ECO:0000256" key="2">
    <source>
        <dbReference type="ARBA" id="ARBA00023015"/>
    </source>
</evidence>
<dbReference type="InterPro" id="IPR036388">
    <property type="entry name" value="WH-like_DNA-bd_sf"/>
</dbReference>
<dbReference type="PANTHER" id="PTHR30118">
    <property type="entry name" value="HTH-TYPE TRANSCRIPTIONAL REGULATOR LEUO-RELATED"/>
    <property type="match status" value="1"/>
</dbReference>
<dbReference type="PROSITE" id="PS50931">
    <property type="entry name" value="HTH_LYSR"/>
    <property type="match status" value="1"/>
</dbReference>
<evidence type="ECO:0000256" key="4">
    <source>
        <dbReference type="ARBA" id="ARBA00023163"/>
    </source>
</evidence>
<dbReference type="Gene3D" id="3.40.190.10">
    <property type="entry name" value="Periplasmic binding protein-like II"/>
    <property type="match status" value="2"/>
</dbReference>
<evidence type="ECO:0000313" key="7">
    <source>
        <dbReference type="Proteomes" id="UP001374803"/>
    </source>
</evidence>
<proteinExistence type="inferred from homology"/>
<evidence type="ECO:0000313" key="6">
    <source>
        <dbReference type="EMBL" id="WXB02974.1"/>
    </source>
</evidence>
<evidence type="ECO:0000259" key="5">
    <source>
        <dbReference type="PROSITE" id="PS50931"/>
    </source>
</evidence>
<keyword evidence="3" id="KW-0238">DNA-binding</keyword>
<dbReference type="EMBL" id="CP089983">
    <property type="protein sequence ID" value="WXB02974.1"/>
    <property type="molecule type" value="Genomic_DNA"/>
</dbReference>
<keyword evidence="2" id="KW-0805">Transcription regulation</keyword>
<dbReference type="SUPFAM" id="SSF53850">
    <property type="entry name" value="Periplasmic binding protein-like II"/>
    <property type="match status" value="1"/>
</dbReference>
<protein>
    <submittedName>
        <fullName evidence="6">LysR family transcriptional regulator</fullName>
    </submittedName>
</protein>
<accession>A0ABZ2KWA5</accession>
<sequence>MFGADVYARDLDLNLLRVFAVVAEEGSITRAAARLYVTQPAVSAAIRRLTAYVGAELITRQGRGVVVTHRGAELLAASRAHLQPLLAVAMAVPVFDPRSSMATVRIGLADSLESLLLPDLVKALRTEAPEMQLIIAPVQFRTVEELLLSNKVDFAVSIADELPRSIVRQPLASHPPSWPPFTCLYDPRHSKLPKKLSEREYFAREHVVVSYAGDARGIVEDSGARARKVRIAVPAFSYVADVVDDSPLLATIPTLVAKHILRTRPHLRSAALPFLSFESTGFELLWSRANDDDDAARFVRGLVTKVTLAIVASLERPGKK</sequence>
<name>A0ABZ2KWA5_9BACT</name>
<dbReference type="InterPro" id="IPR036390">
    <property type="entry name" value="WH_DNA-bd_sf"/>
</dbReference>
<feature type="domain" description="HTH lysR-type" evidence="5">
    <location>
        <begin position="11"/>
        <end position="68"/>
    </location>
</feature>
<dbReference type="Pfam" id="PF03466">
    <property type="entry name" value="LysR_substrate"/>
    <property type="match status" value="1"/>
</dbReference>
<dbReference type="PANTHER" id="PTHR30118:SF15">
    <property type="entry name" value="TRANSCRIPTIONAL REGULATORY PROTEIN"/>
    <property type="match status" value="1"/>
</dbReference>
<gene>
    <name evidence="6" type="ORF">LVJ94_39460</name>
</gene>
<dbReference type="RefSeq" id="WP_394832600.1">
    <property type="nucleotide sequence ID" value="NZ_CP089929.1"/>
</dbReference>
<dbReference type="SUPFAM" id="SSF46785">
    <property type="entry name" value="Winged helix' DNA-binding domain"/>
    <property type="match status" value="1"/>
</dbReference>
<dbReference type="InterPro" id="IPR005119">
    <property type="entry name" value="LysR_subst-bd"/>
</dbReference>
<organism evidence="6 7">
    <name type="scientific">Pendulispora rubella</name>
    <dbReference type="NCBI Taxonomy" id="2741070"/>
    <lineage>
        <taxon>Bacteria</taxon>
        <taxon>Pseudomonadati</taxon>
        <taxon>Myxococcota</taxon>
        <taxon>Myxococcia</taxon>
        <taxon>Myxococcales</taxon>
        <taxon>Sorangiineae</taxon>
        <taxon>Pendulisporaceae</taxon>
        <taxon>Pendulispora</taxon>
    </lineage>
</organism>